<feature type="compositionally biased region" description="Polar residues" evidence="2">
    <location>
        <begin position="173"/>
        <end position="192"/>
    </location>
</feature>
<feature type="compositionally biased region" description="Low complexity" evidence="2">
    <location>
        <begin position="264"/>
        <end position="274"/>
    </location>
</feature>
<dbReference type="PANTHER" id="PTHR46349:SF2">
    <property type="entry name" value="CINGULIN-LIKE PROTEIN 1"/>
    <property type="match status" value="1"/>
</dbReference>
<feature type="compositionally biased region" description="Acidic residues" evidence="2">
    <location>
        <begin position="901"/>
        <end position="910"/>
    </location>
</feature>
<protein>
    <recommendedName>
        <fullName evidence="3">Myosin tail domain-containing protein</fullName>
    </recommendedName>
</protein>
<evidence type="ECO:0000256" key="1">
    <source>
        <dbReference type="ARBA" id="ARBA00023054"/>
    </source>
</evidence>
<feature type="region of interest" description="Disordered" evidence="2">
    <location>
        <begin position="49"/>
        <end position="95"/>
    </location>
</feature>
<dbReference type="GO" id="GO:0016459">
    <property type="term" value="C:myosin complex"/>
    <property type="evidence" value="ECO:0007669"/>
    <property type="project" value="InterPro"/>
</dbReference>
<dbReference type="AlphaFoldDB" id="A0AA88P742"/>
<dbReference type="PANTHER" id="PTHR46349">
    <property type="entry name" value="CINGULIN-LIKE PROTEIN 1-RELATED"/>
    <property type="match status" value="1"/>
</dbReference>
<dbReference type="InterPro" id="IPR002928">
    <property type="entry name" value="Myosin_tail"/>
</dbReference>
<dbReference type="GO" id="GO:0150105">
    <property type="term" value="P:protein localization to cell-cell junction"/>
    <property type="evidence" value="ECO:0007669"/>
    <property type="project" value="TreeGrafter"/>
</dbReference>
<evidence type="ECO:0000313" key="5">
    <source>
        <dbReference type="Proteomes" id="UP001187343"/>
    </source>
</evidence>
<proteinExistence type="predicted"/>
<feature type="compositionally biased region" description="Polar residues" evidence="2">
    <location>
        <begin position="226"/>
        <end position="235"/>
    </location>
</feature>
<keyword evidence="1" id="KW-0175">Coiled coil</keyword>
<feature type="compositionally biased region" description="Basic and acidic residues" evidence="2">
    <location>
        <begin position="193"/>
        <end position="223"/>
    </location>
</feature>
<dbReference type="EMBL" id="JAUYZG010000022">
    <property type="protein sequence ID" value="KAK2872231.1"/>
    <property type="molecule type" value="Genomic_DNA"/>
</dbReference>
<feature type="compositionally biased region" description="Gly residues" evidence="2">
    <location>
        <begin position="275"/>
        <end position="288"/>
    </location>
</feature>
<reference evidence="4" key="1">
    <citation type="submission" date="2023-08" db="EMBL/GenBank/DDBJ databases">
        <title>Chromosome-level Genome Assembly of mud carp (Cirrhinus molitorella).</title>
        <authorList>
            <person name="Liu H."/>
        </authorList>
    </citation>
    <scope>NUCLEOTIDE SEQUENCE</scope>
    <source>
        <strain evidence="4">Prfri</strain>
        <tissue evidence="4">Muscle</tissue>
    </source>
</reference>
<feature type="compositionally biased region" description="Basic and acidic residues" evidence="2">
    <location>
        <begin position="70"/>
        <end position="89"/>
    </location>
</feature>
<feature type="region of interest" description="Disordered" evidence="2">
    <location>
        <begin position="132"/>
        <end position="293"/>
    </location>
</feature>
<evidence type="ECO:0000313" key="4">
    <source>
        <dbReference type="EMBL" id="KAK2872231.1"/>
    </source>
</evidence>
<evidence type="ECO:0000256" key="2">
    <source>
        <dbReference type="SAM" id="MobiDB-lite"/>
    </source>
</evidence>
<evidence type="ECO:0000259" key="3">
    <source>
        <dbReference type="Pfam" id="PF01576"/>
    </source>
</evidence>
<name>A0AA88P742_9TELE</name>
<feature type="compositionally biased region" description="Basic and acidic residues" evidence="2">
    <location>
        <begin position="160"/>
        <end position="172"/>
    </location>
</feature>
<organism evidence="4 5">
    <name type="scientific">Cirrhinus molitorella</name>
    <name type="common">mud carp</name>
    <dbReference type="NCBI Taxonomy" id="172907"/>
    <lineage>
        <taxon>Eukaryota</taxon>
        <taxon>Metazoa</taxon>
        <taxon>Chordata</taxon>
        <taxon>Craniata</taxon>
        <taxon>Vertebrata</taxon>
        <taxon>Euteleostomi</taxon>
        <taxon>Actinopterygii</taxon>
        <taxon>Neopterygii</taxon>
        <taxon>Teleostei</taxon>
        <taxon>Ostariophysi</taxon>
        <taxon>Cypriniformes</taxon>
        <taxon>Cyprinidae</taxon>
        <taxon>Labeoninae</taxon>
        <taxon>Labeonini</taxon>
        <taxon>Cirrhinus</taxon>
    </lineage>
</organism>
<feature type="region of interest" description="Disordered" evidence="2">
    <location>
        <begin position="307"/>
        <end position="326"/>
    </location>
</feature>
<dbReference type="Proteomes" id="UP001187343">
    <property type="component" value="Unassembled WGS sequence"/>
</dbReference>
<feature type="region of interest" description="Disordered" evidence="2">
    <location>
        <begin position="838"/>
        <end position="872"/>
    </location>
</feature>
<comment type="caution">
    <text evidence="4">The sequence shown here is derived from an EMBL/GenBank/DDBJ whole genome shotgun (WGS) entry which is preliminary data.</text>
</comment>
<dbReference type="GO" id="GO:0005923">
    <property type="term" value="C:bicellular tight junction"/>
    <property type="evidence" value="ECO:0007669"/>
    <property type="project" value="TreeGrafter"/>
</dbReference>
<feature type="compositionally biased region" description="Basic and acidic residues" evidence="2">
    <location>
        <begin position="860"/>
        <end position="870"/>
    </location>
</feature>
<feature type="domain" description="Myosin tail" evidence="3">
    <location>
        <begin position="650"/>
        <end position="877"/>
    </location>
</feature>
<keyword evidence="5" id="KW-1185">Reference proteome</keyword>
<gene>
    <name evidence="4" type="ORF">Q8A67_022128</name>
</gene>
<feature type="region of interest" description="Disordered" evidence="2">
    <location>
        <begin position="896"/>
        <end position="924"/>
    </location>
</feature>
<dbReference type="Pfam" id="PF01576">
    <property type="entry name" value="Myosin_tail_1"/>
    <property type="match status" value="1"/>
</dbReference>
<accession>A0AA88P742</accession>
<sequence length="924" mass="106632">MRTKRSRYVCASLCRPSGPRGRLLAPVKSFGVLRAVFAEAVIELTGKKRNQPRDKLTNGMPGMSAQETSTAKERKDTQRVSKHNADTSKRSSKAKSLMLEDEDWNWTAIKKTTLTSGSNLTRSRSVKDLIFRFDGSAPPPPPRLGSLKIKRQDVSAQDSGKMRHESKKEEKNQNLVSSRLESSETKIQMQENAEQKRHDVEKKSDEKHSNKEQKSQRSKDKPHASHSGSHSSLNGDKQHRAPQSEDEPTTPKIRTNPKYQLYLGSNGTSSSNGSVGDGSGPPGGGTNGNHGNLLRVSSIIRGSMESLSSRDWDSMSDRTGGFESPPRVFNSPYSNLSLDYNPINRMSDFKTQEVMSPGVSEMNLFGLNRSASPVSSPALNHRTRIPGYDSLTRRRDATPSQLMQRNNQPNKLDFIQELTKQLDDCRRRNQFLEAESIEMEKERNQIRFEMRGLLVNNEDLLRTNTQMQGEMNRLREKIVELESNNNVILERFKQMEKELKEAREVMVEANTQEYAFNFLQQTLKNKIQDTEEALEKQTQHTQTVSEKLWLAERNLEELELEKETKAKKALELSNSVLRLETELADALQEGNQARTELSLQQKLRADVQLRVEELEESVLEKDQELLRLTQIVSRLQGEVTGKLSDKEQTLEEEIQLRERVQLQCKQAERTVEDLRMELQTLTQSRDELSKQLKLAQEKIIDLEGDLEEMHENEQRSASKHKRALDQSEQLQMKLIQEKDLNDQLECEKAILERQLRDLRSEMEELQNNRVEVDSITRAEIKAKELENLLRAEERNKAVLTNAINKLEKKIHELTEQMEEEHKISTEQRELMTQRIRSLKRQLNEAEEEASRRDVQHRHTQRELTEEREANSRLQRQLLDQQLLNKRIESRHTLENLKLNLSDDEDEEEKEQTESKTTEKQITQV</sequence>